<proteinExistence type="inferred from homology"/>
<dbReference type="InterPro" id="IPR008979">
    <property type="entry name" value="Galactose-bd-like_sf"/>
</dbReference>
<feature type="signal peptide" evidence="6">
    <location>
        <begin position="1"/>
        <end position="25"/>
    </location>
</feature>
<dbReference type="InterPro" id="IPR055235">
    <property type="entry name" value="ASD1_cat"/>
</dbReference>
<dbReference type="InterPro" id="IPR003305">
    <property type="entry name" value="CenC_carb-bd"/>
</dbReference>
<dbReference type="EC" id="3.2.1.55" evidence="3"/>
<dbReference type="PANTHER" id="PTHR31776">
    <property type="entry name" value="ALPHA-L-ARABINOFURANOSIDASE 1"/>
    <property type="match status" value="1"/>
</dbReference>
<dbReference type="CDD" id="cd00257">
    <property type="entry name" value="beta-trefoil_FSCN-like"/>
    <property type="match status" value="1"/>
</dbReference>
<dbReference type="Pfam" id="PF17851">
    <property type="entry name" value="GH43_C2"/>
    <property type="match status" value="1"/>
</dbReference>
<dbReference type="PANTHER" id="PTHR31776:SF26">
    <property type="entry name" value="SECRETED ARABINOSIDASE"/>
    <property type="match status" value="1"/>
</dbReference>
<gene>
    <name evidence="8" type="ORF">GCM10010517_17840</name>
</gene>
<dbReference type="Gene3D" id="2.80.10.50">
    <property type="match status" value="1"/>
</dbReference>
<dbReference type="InterPro" id="IPR017853">
    <property type="entry name" value="GH"/>
</dbReference>
<keyword evidence="4 6" id="KW-0732">Signal</keyword>
<dbReference type="Proteomes" id="UP001500831">
    <property type="component" value="Unassembled WGS sequence"/>
</dbReference>
<evidence type="ECO:0000256" key="6">
    <source>
        <dbReference type="SAM" id="SignalP"/>
    </source>
</evidence>
<dbReference type="InterPro" id="IPR010720">
    <property type="entry name" value="Alpha-L-AF_C"/>
</dbReference>
<dbReference type="InterPro" id="IPR013320">
    <property type="entry name" value="ConA-like_dom_sf"/>
</dbReference>
<organism evidence="8 9">
    <name type="scientific">Streptosporangium fragile</name>
    <dbReference type="NCBI Taxonomy" id="46186"/>
    <lineage>
        <taxon>Bacteria</taxon>
        <taxon>Bacillati</taxon>
        <taxon>Actinomycetota</taxon>
        <taxon>Actinomycetes</taxon>
        <taxon>Streptosporangiales</taxon>
        <taxon>Streptosporangiaceae</taxon>
        <taxon>Streptosporangium</taxon>
    </lineage>
</organism>
<dbReference type="InterPro" id="IPR041542">
    <property type="entry name" value="GH43_C2"/>
</dbReference>
<sequence>MRRHWPLLMAATLVASLLAGQPALAADGDPIPPGATVEQFDRDTLGPGWEVLAQDAEHWSLTERPGTLRVRSLTGDTWQNTNTAKNLFMTDIPTGDFEVVTKVTAPVALDFQSAGILAWQDWDNYVRAGLAHVGSSGGVVIETDTEVGAAFTAKFAARTGSTGEILKLARTGDTFTSSYWDGSAWVQASQVSADIDVKQVGLFALSAQNGTSVTADFDYVAVRAAKGEAVVPEGRFTLRPAAGDPYLTTGKGGVVRTAPVVATSLAVTAERRGEGVALKDASGGYLHVTGDGTLRVGAAGSGDEVFRLLDAGGGKVRLASGERYATVRDGVLAVTATAPGEAARFRVERYAADDGTLKVDTRAAGTKVSENLYGVFYEDINHAADGGLYAELVENRSFEFDATDNRSYTGLTAWSKAERGGATGTIAVSGTEPLNENNRNHLAIEITSAGTGEAAGVGVRNDGFNRGIPLKKGKKYDFSFWARRTESHGAPVTVSVESADGTTVYGGARVKIASNSWAKYTATITARETTDAGRLAVLAGGTGRVSMDMISLFPRDTFKGRENGMRKDLAETIAELKPRFLRFPGGCVTNVGTYDPYSDKQDRRRIYQWKETIGPVEERPTNFNFWGYNQSYGIGYYEYFQFAEDLGAEPLPVVSVGVNGCGENRPLTDGTKLARWVQDTLDLIEFANGDVKTTWGARRAALGHPKPFGLDYIGLGNEEIYEEFFTNYPKFASAIRAKYPDIKIISNSGQTSQGAWFDRMWEFSRQQGADLVDEHYYNNPDWFLANDRRYDSYDRNGPKVFVGEYASRGNTFYNALTEAAYLTGVERNSDVVELASYAPLLANVDYVDWSPDLIWFDNDQLYGSPSYHVQRMFSRNVGDTVLPSTYDGDASPVADITGGIGLGSWNTQVRYDDVKVTDASGNVLFGDDFSAGAGRWTPGAAGTWKVEDGAYVQSATVEDARSTAGSADWSNYTLEATARKIGGSEGFLVMFGVKGTGDYYWWNLGGWNNTQSAVEKATGGAKSSIATSATTIETGRDYRIKIQVSGRKITTWLDGRKVNEFTDVSGRVAPLYQVVTRDDGTGDVVLKVVNARPETVRTTVDLGGTGVSGKATVTSLTSGALTDVNSLGEPDKVAPVERSLTGFGPSFAYDFPAHSVTFVRLGTEERARTTVTAKASPSQAEPGEKITVRAEVDGAGKRPGAGPSGLVSVLADGVALGEGTLDRRGRAEVAVGELPAGRHTLTVSYAGDRSFAGSSTTVTVVVKPG</sequence>
<dbReference type="Pfam" id="PF16640">
    <property type="entry name" value="Big_3_5"/>
    <property type="match status" value="1"/>
</dbReference>
<dbReference type="Pfam" id="PF06964">
    <property type="entry name" value="Alpha-L-AF_C"/>
    <property type="match status" value="1"/>
</dbReference>
<evidence type="ECO:0000256" key="3">
    <source>
        <dbReference type="ARBA" id="ARBA00012670"/>
    </source>
</evidence>
<keyword evidence="9" id="KW-1185">Reference proteome</keyword>
<dbReference type="Pfam" id="PF06439">
    <property type="entry name" value="3keto-disac_hyd"/>
    <property type="match status" value="1"/>
</dbReference>
<comment type="catalytic activity">
    <reaction evidence="1">
        <text>Hydrolysis of terminal non-reducing alpha-L-arabinofuranoside residues in alpha-L-arabinosides.</text>
        <dbReference type="EC" id="3.2.1.55"/>
    </reaction>
</comment>
<dbReference type="InterPro" id="IPR032109">
    <property type="entry name" value="Big_3_5"/>
</dbReference>
<dbReference type="Pfam" id="PF22848">
    <property type="entry name" value="ASD1_dom"/>
    <property type="match status" value="1"/>
</dbReference>
<dbReference type="SUPFAM" id="SSF49899">
    <property type="entry name" value="Concanavalin A-like lectins/glucanases"/>
    <property type="match status" value="2"/>
</dbReference>
<dbReference type="InterPro" id="IPR008999">
    <property type="entry name" value="Actin-crosslinking"/>
</dbReference>
<evidence type="ECO:0000313" key="8">
    <source>
        <dbReference type="EMBL" id="GAA2859308.1"/>
    </source>
</evidence>
<dbReference type="Pfam" id="PF02018">
    <property type="entry name" value="CBM_4_9"/>
    <property type="match status" value="1"/>
</dbReference>
<evidence type="ECO:0000256" key="4">
    <source>
        <dbReference type="ARBA" id="ARBA00022729"/>
    </source>
</evidence>
<evidence type="ECO:0000256" key="5">
    <source>
        <dbReference type="ARBA" id="ARBA00022801"/>
    </source>
</evidence>
<dbReference type="RefSeq" id="WP_344969598.1">
    <property type="nucleotide sequence ID" value="NZ_BAAAVI010000009.1"/>
</dbReference>
<dbReference type="Gene3D" id="3.20.20.80">
    <property type="entry name" value="Glycosidases"/>
    <property type="match status" value="1"/>
</dbReference>
<evidence type="ECO:0000256" key="1">
    <source>
        <dbReference type="ARBA" id="ARBA00001462"/>
    </source>
</evidence>
<feature type="domain" description="Alpha-L-arabinofuranosidase C-terminal" evidence="7">
    <location>
        <begin position="803"/>
        <end position="1155"/>
    </location>
</feature>
<feature type="chain" id="PRO_5046178159" description="non-reducing end alpha-L-arabinofuranosidase" evidence="6">
    <location>
        <begin position="26"/>
        <end position="1265"/>
    </location>
</feature>
<evidence type="ECO:0000256" key="2">
    <source>
        <dbReference type="ARBA" id="ARBA00007186"/>
    </source>
</evidence>
<dbReference type="SUPFAM" id="SSF50405">
    <property type="entry name" value="Actin-crosslinking proteins"/>
    <property type="match status" value="1"/>
</dbReference>
<dbReference type="Gene3D" id="2.60.120.200">
    <property type="match status" value="1"/>
</dbReference>
<dbReference type="SUPFAM" id="SSF51011">
    <property type="entry name" value="Glycosyl hydrolase domain"/>
    <property type="match status" value="1"/>
</dbReference>
<comment type="similarity">
    <text evidence="2">Belongs to the glycosyl hydrolase 51 family.</text>
</comment>
<dbReference type="Gene3D" id="2.60.40.10">
    <property type="entry name" value="Immunoglobulins"/>
    <property type="match status" value="1"/>
</dbReference>
<evidence type="ECO:0000259" key="7">
    <source>
        <dbReference type="SMART" id="SM00813"/>
    </source>
</evidence>
<accession>A0ABP6ICR0</accession>
<comment type="caution">
    <text evidence="8">The sequence shown here is derived from an EMBL/GenBank/DDBJ whole genome shotgun (WGS) entry which is preliminary data.</text>
</comment>
<dbReference type="SMART" id="SM00813">
    <property type="entry name" value="Alpha-L-AF_C"/>
    <property type="match status" value="1"/>
</dbReference>
<dbReference type="EMBL" id="BAAAVI010000009">
    <property type="protein sequence ID" value="GAA2859308.1"/>
    <property type="molecule type" value="Genomic_DNA"/>
</dbReference>
<name>A0ABP6ICR0_9ACTN</name>
<dbReference type="InterPro" id="IPR010496">
    <property type="entry name" value="AL/BT2_dom"/>
</dbReference>
<reference evidence="9" key="1">
    <citation type="journal article" date="2019" name="Int. J. Syst. Evol. Microbiol.">
        <title>The Global Catalogue of Microorganisms (GCM) 10K type strain sequencing project: providing services to taxonomists for standard genome sequencing and annotation.</title>
        <authorList>
            <consortium name="The Broad Institute Genomics Platform"/>
            <consortium name="The Broad Institute Genome Sequencing Center for Infectious Disease"/>
            <person name="Wu L."/>
            <person name="Ma J."/>
        </authorList>
    </citation>
    <scope>NUCLEOTIDE SEQUENCE [LARGE SCALE GENOMIC DNA]</scope>
    <source>
        <strain evidence="9">JCM 6242</strain>
    </source>
</reference>
<dbReference type="Gene3D" id="2.60.120.560">
    <property type="entry name" value="Exo-inulinase, domain 1"/>
    <property type="match status" value="1"/>
</dbReference>
<dbReference type="SUPFAM" id="SSF49785">
    <property type="entry name" value="Galactose-binding domain-like"/>
    <property type="match status" value="1"/>
</dbReference>
<keyword evidence="5" id="KW-0378">Hydrolase</keyword>
<dbReference type="SUPFAM" id="SSF51445">
    <property type="entry name" value="(Trans)glycosidases"/>
    <property type="match status" value="1"/>
</dbReference>
<dbReference type="InterPro" id="IPR013783">
    <property type="entry name" value="Ig-like_fold"/>
</dbReference>
<protein>
    <recommendedName>
        <fullName evidence="3">non-reducing end alpha-L-arabinofuranosidase</fullName>
        <ecNumber evidence="3">3.2.1.55</ecNumber>
    </recommendedName>
</protein>
<dbReference type="InterPro" id="IPR051563">
    <property type="entry name" value="Glycosyl_Hydrolase_51"/>
</dbReference>
<evidence type="ECO:0000313" key="9">
    <source>
        <dbReference type="Proteomes" id="UP001500831"/>
    </source>
</evidence>